<dbReference type="InterPro" id="IPR028995">
    <property type="entry name" value="Glyco_hydro_57/38_cen_sf"/>
</dbReference>
<dbReference type="InterPro" id="IPR014718">
    <property type="entry name" value="GH-type_carb-bd"/>
</dbReference>
<dbReference type="SUPFAM" id="SSF88713">
    <property type="entry name" value="Glycoside hydrolase/deacetylase"/>
    <property type="match status" value="1"/>
</dbReference>
<keyword evidence="7" id="KW-1185">Reference proteome</keyword>
<dbReference type="Pfam" id="PF09094">
    <property type="entry name" value="AmyA-A_glucT_m"/>
    <property type="match status" value="1"/>
</dbReference>
<dbReference type="GO" id="GO:0005975">
    <property type="term" value="P:carbohydrate metabolic process"/>
    <property type="evidence" value="ECO:0007669"/>
    <property type="project" value="InterPro"/>
</dbReference>
<gene>
    <name evidence="6" type="ORF">SULYE_0843</name>
</gene>
<dbReference type="GO" id="GO:0030246">
    <property type="term" value="F:carbohydrate binding"/>
    <property type="evidence" value="ECO:0007669"/>
    <property type="project" value="InterPro"/>
</dbReference>
<keyword evidence="6" id="KW-0378">Hydrolase</keyword>
<dbReference type="InterPro" id="IPR011330">
    <property type="entry name" value="Glyco_hydro/deAcase_b/a-brl"/>
</dbReference>
<comment type="caution">
    <text evidence="6">The sequence shown here is derived from an EMBL/GenBank/DDBJ whole genome shotgun (WGS) entry which is preliminary data.</text>
</comment>
<feature type="non-terminal residue" evidence="6">
    <location>
        <position position="478"/>
    </location>
</feature>
<sequence>MVKLLFGIHCHQPVENFYEVVDEAIEKAYKPFLKIAKKYPKFKFAVHYSGWLLEYIKNYSKETFKLLQDLALNGQVEFFSGGYYEPILAAIPSDDRKYQIEKLNKFIKENFDQTPKGLWLTERVWDSSIIPDIVNLGIEYVIVDDYHFLSAGFRKENLYGYYITESNGYKVKLFPIDKNLRYLIPFKTVDKIKEYLHTLSNTENPAGIIFDDGEKFGIWPKTYQWVYQQGWLENFLSEISNSKDIEFAHYQEYSENQKPLGIAYLPITSYHEMGEWSLFAEDFEKFEKLKEFLEKNNMSQESEKFVKGNIWHNFLVKYPESNRIHKRFLDLSISYRDYKKNQAFLDNLLKSQCNDVLWHGIFGGLYLPNLRSNAYRFIIKAEKEIEKITKKHKKVEVKDINCDGYEEVKVHTDNLILIFDSKEAGQLTELSIKDKEFNFQNTLTRRKEGYHYKLLQTNQSSNHDDEGISTIHEMQTTI</sequence>
<dbReference type="SUPFAM" id="SSF88688">
    <property type="entry name" value="Families 57/38 glycoside transferase middle domain"/>
    <property type="match status" value="1"/>
</dbReference>
<dbReference type="Gene3D" id="2.70.98.10">
    <property type="match status" value="1"/>
</dbReference>
<dbReference type="RefSeq" id="WP_007546722.1">
    <property type="nucleotide sequence ID" value="NZ_ABZS01000068.1"/>
</dbReference>
<evidence type="ECO:0000259" key="3">
    <source>
        <dbReference type="Pfam" id="PF03065"/>
    </source>
</evidence>
<dbReference type="InterPro" id="IPR011013">
    <property type="entry name" value="Gal_mutarotase_sf_dom"/>
</dbReference>
<dbReference type="SUPFAM" id="SSF74650">
    <property type="entry name" value="Galactose mutarotase-like"/>
    <property type="match status" value="1"/>
</dbReference>
<dbReference type="Pfam" id="PF03065">
    <property type="entry name" value="Glyco_hydro_57"/>
    <property type="match status" value="1"/>
</dbReference>
<dbReference type="OrthoDB" id="8476at2"/>
<dbReference type="PANTHER" id="PTHR36306:SF1">
    <property type="entry name" value="ALPHA-AMYLASE-RELATED"/>
    <property type="match status" value="1"/>
</dbReference>
<feature type="domain" description="Alpha-amylase/4-alpha-glucanotransferase central" evidence="4">
    <location>
        <begin position="310"/>
        <end position="383"/>
    </location>
</feature>
<dbReference type="InterPro" id="IPR015178">
    <property type="entry name" value="A-amylase/a-glucTrfase_central"/>
</dbReference>
<dbReference type="GO" id="GO:0016787">
    <property type="term" value="F:hydrolase activity"/>
    <property type="evidence" value="ECO:0007669"/>
    <property type="project" value="UniProtKB-KW"/>
</dbReference>
<organism evidence="6 7">
    <name type="scientific">Sulfurihydrogenibium yellowstonense SS-5</name>
    <dbReference type="NCBI Taxonomy" id="432331"/>
    <lineage>
        <taxon>Bacteria</taxon>
        <taxon>Pseudomonadati</taxon>
        <taxon>Aquificota</taxon>
        <taxon>Aquificia</taxon>
        <taxon>Aquificales</taxon>
        <taxon>Hydrogenothermaceae</taxon>
        <taxon>Sulfurihydrogenibium</taxon>
    </lineage>
</organism>
<keyword evidence="2" id="KW-0119">Carbohydrate metabolism</keyword>
<dbReference type="InterPro" id="IPR015179">
    <property type="entry name" value="A-amylase/a-glucTrfase_C"/>
</dbReference>
<dbReference type="Pfam" id="PF09095">
    <property type="entry name" value="AmyA-gluTrfs_C"/>
    <property type="match status" value="1"/>
</dbReference>
<dbReference type="InterPro" id="IPR004300">
    <property type="entry name" value="Glyco_hydro_57_N"/>
</dbReference>
<dbReference type="EMBL" id="ABZS01000068">
    <property type="protein sequence ID" value="EEP60652.1"/>
    <property type="molecule type" value="Genomic_DNA"/>
</dbReference>
<accession>C4FJU3</accession>
<comment type="similarity">
    <text evidence="1">Belongs to the glycosyl hydrolase 57 family.</text>
</comment>
<dbReference type="Proteomes" id="UP000005540">
    <property type="component" value="Unassembled WGS sequence"/>
</dbReference>
<evidence type="ECO:0000256" key="1">
    <source>
        <dbReference type="ARBA" id="ARBA00006821"/>
    </source>
</evidence>
<dbReference type="InterPro" id="IPR052046">
    <property type="entry name" value="GH57_Enzymes"/>
</dbReference>
<evidence type="ECO:0000256" key="2">
    <source>
        <dbReference type="ARBA" id="ARBA00023277"/>
    </source>
</evidence>
<feature type="domain" description="Alpha-amylase/4-alpha-glucanotransferase C-terminal" evidence="5">
    <location>
        <begin position="399"/>
        <end position="476"/>
    </location>
</feature>
<dbReference type="AlphaFoldDB" id="C4FJU3"/>
<evidence type="ECO:0000313" key="6">
    <source>
        <dbReference type="EMBL" id="EEP60652.1"/>
    </source>
</evidence>
<dbReference type="PANTHER" id="PTHR36306">
    <property type="entry name" value="ALPHA-AMYLASE-RELATED-RELATED"/>
    <property type="match status" value="1"/>
</dbReference>
<evidence type="ECO:0000313" key="7">
    <source>
        <dbReference type="Proteomes" id="UP000005540"/>
    </source>
</evidence>
<evidence type="ECO:0000259" key="5">
    <source>
        <dbReference type="Pfam" id="PF09095"/>
    </source>
</evidence>
<evidence type="ECO:0000259" key="4">
    <source>
        <dbReference type="Pfam" id="PF09094"/>
    </source>
</evidence>
<dbReference type="Gene3D" id="3.20.110.20">
    <property type="match status" value="1"/>
</dbReference>
<proteinExistence type="inferred from homology"/>
<reference evidence="6 7" key="1">
    <citation type="submission" date="2009-04" db="EMBL/GenBank/DDBJ databases">
        <authorList>
            <person name="Reysenbach A.-L."/>
            <person name="Heidelberg J.F."/>
            <person name="Nelson W.C."/>
        </authorList>
    </citation>
    <scope>NUCLEOTIDE SEQUENCE [LARGE SCALE GENOMIC DNA]</scope>
    <source>
        <strain evidence="6 7">SS-5</strain>
    </source>
</reference>
<protein>
    <submittedName>
        <fullName evidence="6">Glycosyl hydrolase, family 57</fullName>
    </submittedName>
</protein>
<dbReference type="CDD" id="cd10793">
    <property type="entry name" value="GH57N_TLGT_like"/>
    <property type="match status" value="1"/>
</dbReference>
<feature type="domain" description="Glycoside hydrolase family 57 N-terminal" evidence="3">
    <location>
        <begin position="23"/>
        <end position="266"/>
    </location>
</feature>
<name>C4FJU3_9AQUI</name>